<evidence type="ECO:0000256" key="1">
    <source>
        <dbReference type="SAM" id="MobiDB-lite"/>
    </source>
</evidence>
<organism evidence="3 4">
    <name type="scientific">Boletus edulis BED1</name>
    <dbReference type="NCBI Taxonomy" id="1328754"/>
    <lineage>
        <taxon>Eukaryota</taxon>
        <taxon>Fungi</taxon>
        <taxon>Dikarya</taxon>
        <taxon>Basidiomycota</taxon>
        <taxon>Agaricomycotina</taxon>
        <taxon>Agaricomycetes</taxon>
        <taxon>Agaricomycetidae</taxon>
        <taxon>Boletales</taxon>
        <taxon>Boletineae</taxon>
        <taxon>Boletaceae</taxon>
        <taxon>Boletoideae</taxon>
        <taxon>Boletus</taxon>
    </lineage>
</organism>
<keyword evidence="2" id="KW-0472">Membrane</keyword>
<sequence length="494" mass="54121">MLIAQHPHKGVELNVAVSASLAFATMIVEFLWYLRDEVKYIWPRLRTSWNPRIYMLTRYVGIASQIYNLYFAIRMYLGIDNSPAGCRTWFTYQVIVVQLLLLTAEGLLIHRLYALFLRSRPILVMLIVFILGQIASMGVSARISNPSNVHTVTCLVVTSNPGNAFFSATTMTTNLVICFMTFSRYFRLPSKWTRQGLGRTVFRDSALSLGAISIMMLFLMLCSLNVIKPTMSGNITYYWLVCVLWISIGRIIVNHEKLPRDEGEQGEGNTWRGTLQITSQIEMGESTLSLDTQSGSSGRTPTSKTLESSLSMPMIKTGQLPSSTASPSDSSRKCLSDRSSFRGLGDRCSLQPPNSRSSSIRRLSRPNICAGDSGTPPSGDHLPADEGSSTETSSRRRSHSDICTNDSDIPQSRGHPPADAGSSTEMSVHRDLHSNACMSGGDIPRSGDHPSADVGSSTEASIRPLSHSNVCTSDGETPQGDHPSPEPPSLEVSS</sequence>
<proteinExistence type="predicted"/>
<keyword evidence="2" id="KW-1133">Transmembrane helix</keyword>
<feature type="transmembrane region" description="Helical" evidence="2">
    <location>
        <begin position="164"/>
        <end position="186"/>
    </location>
</feature>
<feature type="compositionally biased region" description="Basic and acidic residues" evidence="1">
    <location>
        <begin position="330"/>
        <end position="340"/>
    </location>
</feature>
<feature type="compositionally biased region" description="Polar residues" evidence="1">
    <location>
        <begin position="454"/>
        <end position="476"/>
    </location>
</feature>
<feature type="transmembrane region" description="Helical" evidence="2">
    <location>
        <begin position="122"/>
        <end position="144"/>
    </location>
</feature>
<feature type="compositionally biased region" description="Polar residues" evidence="1">
    <location>
        <begin position="288"/>
        <end position="311"/>
    </location>
</feature>
<feature type="transmembrane region" description="Helical" evidence="2">
    <location>
        <begin position="15"/>
        <end position="34"/>
    </location>
</feature>
<evidence type="ECO:0000313" key="3">
    <source>
        <dbReference type="EMBL" id="KAF8434056.1"/>
    </source>
</evidence>
<dbReference type="EMBL" id="WHUW01000030">
    <property type="protein sequence ID" value="KAF8434056.1"/>
    <property type="molecule type" value="Genomic_DNA"/>
</dbReference>
<feature type="transmembrane region" description="Helical" evidence="2">
    <location>
        <begin position="207"/>
        <end position="229"/>
    </location>
</feature>
<protein>
    <submittedName>
        <fullName evidence="3">Uncharacterized protein</fullName>
    </submittedName>
</protein>
<dbReference type="Proteomes" id="UP001194468">
    <property type="component" value="Unassembled WGS sequence"/>
</dbReference>
<feature type="transmembrane region" description="Helical" evidence="2">
    <location>
        <begin position="55"/>
        <end position="77"/>
    </location>
</feature>
<dbReference type="AlphaFoldDB" id="A0AAD4BM45"/>
<feature type="transmembrane region" description="Helical" evidence="2">
    <location>
        <begin position="89"/>
        <end position="110"/>
    </location>
</feature>
<accession>A0AAD4BM45</accession>
<feature type="compositionally biased region" description="Polar residues" evidence="1">
    <location>
        <begin position="401"/>
        <end position="410"/>
    </location>
</feature>
<name>A0AAD4BM45_BOLED</name>
<gene>
    <name evidence="3" type="ORF">L210DRAFT_3632828</name>
</gene>
<keyword evidence="2" id="KW-0812">Transmembrane</keyword>
<comment type="caution">
    <text evidence="3">The sequence shown here is derived from an EMBL/GenBank/DDBJ whole genome shotgun (WGS) entry which is preliminary data.</text>
</comment>
<feature type="transmembrane region" description="Helical" evidence="2">
    <location>
        <begin position="235"/>
        <end position="253"/>
    </location>
</feature>
<feature type="region of interest" description="Disordered" evidence="1">
    <location>
        <begin position="288"/>
        <end position="494"/>
    </location>
</feature>
<evidence type="ECO:0000256" key="2">
    <source>
        <dbReference type="SAM" id="Phobius"/>
    </source>
</evidence>
<evidence type="ECO:0000313" key="4">
    <source>
        <dbReference type="Proteomes" id="UP001194468"/>
    </source>
</evidence>
<reference evidence="3" key="2">
    <citation type="journal article" date="2020" name="Nat. Commun.">
        <title>Large-scale genome sequencing of mycorrhizal fungi provides insights into the early evolution of symbiotic traits.</title>
        <authorList>
            <person name="Miyauchi S."/>
            <person name="Kiss E."/>
            <person name="Kuo A."/>
            <person name="Drula E."/>
            <person name="Kohler A."/>
            <person name="Sanchez-Garcia M."/>
            <person name="Morin E."/>
            <person name="Andreopoulos B."/>
            <person name="Barry K.W."/>
            <person name="Bonito G."/>
            <person name="Buee M."/>
            <person name="Carver A."/>
            <person name="Chen C."/>
            <person name="Cichocki N."/>
            <person name="Clum A."/>
            <person name="Culley D."/>
            <person name="Crous P.W."/>
            <person name="Fauchery L."/>
            <person name="Girlanda M."/>
            <person name="Hayes R.D."/>
            <person name="Keri Z."/>
            <person name="LaButti K."/>
            <person name="Lipzen A."/>
            <person name="Lombard V."/>
            <person name="Magnuson J."/>
            <person name="Maillard F."/>
            <person name="Murat C."/>
            <person name="Nolan M."/>
            <person name="Ohm R.A."/>
            <person name="Pangilinan J."/>
            <person name="Pereira M.F."/>
            <person name="Perotto S."/>
            <person name="Peter M."/>
            <person name="Pfister S."/>
            <person name="Riley R."/>
            <person name="Sitrit Y."/>
            <person name="Stielow J.B."/>
            <person name="Szollosi G."/>
            <person name="Zifcakova L."/>
            <person name="Stursova M."/>
            <person name="Spatafora J.W."/>
            <person name="Tedersoo L."/>
            <person name="Vaario L.M."/>
            <person name="Yamada A."/>
            <person name="Yan M."/>
            <person name="Wang P."/>
            <person name="Xu J."/>
            <person name="Bruns T."/>
            <person name="Baldrian P."/>
            <person name="Vilgalys R."/>
            <person name="Dunand C."/>
            <person name="Henrissat B."/>
            <person name="Grigoriev I.V."/>
            <person name="Hibbett D."/>
            <person name="Nagy L.G."/>
            <person name="Martin F.M."/>
        </authorList>
    </citation>
    <scope>NUCLEOTIDE SEQUENCE</scope>
    <source>
        <strain evidence="3">BED1</strain>
    </source>
</reference>
<keyword evidence="4" id="KW-1185">Reference proteome</keyword>
<reference evidence="3" key="1">
    <citation type="submission" date="2019-10" db="EMBL/GenBank/DDBJ databases">
        <authorList>
            <consortium name="DOE Joint Genome Institute"/>
            <person name="Kuo A."/>
            <person name="Miyauchi S."/>
            <person name="Kiss E."/>
            <person name="Drula E."/>
            <person name="Kohler A."/>
            <person name="Sanchez-Garcia M."/>
            <person name="Andreopoulos B."/>
            <person name="Barry K.W."/>
            <person name="Bonito G."/>
            <person name="Buee M."/>
            <person name="Carver A."/>
            <person name="Chen C."/>
            <person name="Cichocki N."/>
            <person name="Clum A."/>
            <person name="Culley D."/>
            <person name="Crous P.W."/>
            <person name="Fauchery L."/>
            <person name="Girlanda M."/>
            <person name="Hayes R."/>
            <person name="Keri Z."/>
            <person name="LaButti K."/>
            <person name="Lipzen A."/>
            <person name="Lombard V."/>
            <person name="Magnuson J."/>
            <person name="Maillard F."/>
            <person name="Morin E."/>
            <person name="Murat C."/>
            <person name="Nolan M."/>
            <person name="Ohm R."/>
            <person name="Pangilinan J."/>
            <person name="Pereira M."/>
            <person name="Perotto S."/>
            <person name="Peter M."/>
            <person name="Riley R."/>
            <person name="Sitrit Y."/>
            <person name="Stielow B."/>
            <person name="Szollosi G."/>
            <person name="Zifcakova L."/>
            <person name="Stursova M."/>
            <person name="Spatafora J.W."/>
            <person name="Tedersoo L."/>
            <person name="Vaario L.-M."/>
            <person name="Yamada A."/>
            <person name="Yan M."/>
            <person name="Wang P."/>
            <person name="Xu J."/>
            <person name="Bruns T."/>
            <person name="Baldrian P."/>
            <person name="Vilgalys R."/>
            <person name="Henrissat B."/>
            <person name="Grigoriev I.V."/>
            <person name="Hibbett D."/>
            <person name="Nagy L.G."/>
            <person name="Martin F.M."/>
        </authorList>
    </citation>
    <scope>NUCLEOTIDE SEQUENCE</scope>
    <source>
        <strain evidence="3">BED1</strain>
    </source>
</reference>